<dbReference type="InterPro" id="IPR018060">
    <property type="entry name" value="HTH_AraC"/>
</dbReference>
<keyword evidence="2" id="KW-0238">DNA-binding</keyword>
<gene>
    <name evidence="6" type="ORF">EYB31_21085</name>
</gene>
<keyword evidence="4" id="KW-0472">Membrane</keyword>
<name>A0A4Q9DLM8_9BACL</name>
<evidence type="ECO:0000313" key="6">
    <source>
        <dbReference type="EMBL" id="TBL76047.1"/>
    </source>
</evidence>
<keyword evidence="7" id="KW-1185">Reference proteome</keyword>
<organism evidence="6 7">
    <name type="scientific">Paenibacillus thalictri</name>
    <dbReference type="NCBI Taxonomy" id="2527873"/>
    <lineage>
        <taxon>Bacteria</taxon>
        <taxon>Bacillati</taxon>
        <taxon>Bacillota</taxon>
        <taxon>Bacilli</taxon>
        <taxon>Bacillales</taxon>
        <taxon>Paenibacillaceae</taxon>
        <taxon>Paenibacillus</taxon>
    </lineage>
</organism>
<feature type="transmembrane region" description="Helical" evidence="4">
    <location>
        <begin position="12"/>
        <end position="32"/>
    </location>
</feature>
<feature type="transmembrane region" description="Helical" evidence="4">
    <location>
        <begin position="260"/>
        <end position="288"/>
    </location>
</feature>
<dbReference type="Pfam" id="PF12833">
    <property type="entry name" value="HTH_18"/>
    <property type="match status" value="1"/>
</dbReference>
<dbReference type="Proteomes" id="UP000293142">
    <property type="component" value="Unassembled WGS sequence"/>
</dbReference>
<dbReference type="InterPro" id="IPR009057">
    <property type="entry name" value="Homeodomain-like_sf"/>
</dbReference>
<dbReference type="Gene3D" id="1.10.10.60">
    <property type="entry name" value="Homeodomain-like"/>
    <property type="match status" value="2"/>
</dbReference>
<accession>A0A4Q9DLM8</accession>
<dbReference type="OrthoDB" id="1877256at2"/>
<evidence type="ECO:0000256" key="3">
    <source>
        <dbReference type="ARBA" id="ARBA00023163"/>
    </source>
</evidence>
<evidence type="ECO:0000259" key="5">
    <source>
        <dbReference type="PROSITE" id="PS01124"/>
    </source>
</evidence>
<dbReference type="PANTHER" id="PTHR43280">
    <property type="entry name" value="ARAC-FAMILY TRANSCRIPTIONAL REGULATOR"/>
    <property type="match status" value="1"/>
</dbReference>
<protein>
    <submittedName>
        <fullName evidence="6">AraC family transcriptional regulator</fullName>
    </submittedName>
</protein>
<evidence type="ECO:0000256" key="4">
    <source>
        <dbReference type="SAM" id="Phobius"/>
    </source>
</evidence>
<feature type="domain" description="HTH araC/xylS-type" evidence="5">
    <location>
        <begin position="642"/>
        <end position="741"/>
    </location>
</feature>
<dbReference type="PROSITE" id="PS01124">
    <property type="entry name" value="HTH_ARAC_FAMILY_2"/>
    <property type="match status" value="1"/>
</dbReference>
<dbReference type="AlphaFoldDB" id="A0A4Q9DLM8"/>
<reference evidence="6 7" key="1">
    <citation type="submission" date="2019-02" db="EMBL/GenBank/DDBJ databases">
        <title>Paenibacillus sp. nov., isolated from surface-sterilized tissue of Thalictrum simplex L.</title>
        <authorList>
            <person name="Tuo L."/>
        </authorList>
    </citation>
    <scope>NUCLEOTIDE SEQUENCE [LARGE SCALE GENOMIC DNA]</scope>
    <source>
        <strain evidence="6 7">N2SHLJ1</strain>
    </source>
</reference>
<dbReference type="PROSITE" id="PS00041">
    <property type="entry name" value="HTH_ARAC_FAMILY_1"/>
    <property type="match status" value="1"/>
</dbReference>
<dbReference type="GO" id="GO:0043565">
    <property type="term" value="F:sequence-specific DNA binding"/>
    <property type="evidence" value="ECO:0007669"/>
    <property type="project" value="InterPro"/>
</dbReference>
<sequence>MRNRWYNRLLLSYFPIFIVGISTIVFITFFIVSEISKKEAERANQISTKYVTESIDSTLRGVEQLMLKELATNPDFGDFFVPKANMDARLVQYQASNDLKRMSTNQFLIHSIYLYRFSDQLVLTPTSVGPLEKFGDKDYLKSQTTGAFQSKWSLVRQYSEFPNDPQEKVITLSKQAMLPFGNEGIVVINIRVSELLRMVDEMVNSQLTFMEIWDQEGPIYPANLMKSSPELHDSNRKVLSESVSSYLGWKYVSGLKAGQLFGWVSFISYMWIGIGGIIFVLCIVYIVYITRRNYKPIELILGRIEEYQKKSLQHGKAFDEFSFIEKALESLIDQTHQYEKRFKEDLLVHRRQFFQELLEGGRDISKGQWQAQMKRLNLEYECSAIIMSIAEIDNYSSFAEAYSERDQHLLKFALTNVVQEFARQDGLSIWAEWISKQRLGIMYVYKQEPVNLAQVVHMSELFREWVETNLKISITVGIGSAAAEFGAIRNAFLEAELLLRHKLNLGSNKVIAYNQTYARPSDGTYEYYQRLSTVVQYFRLTNEAWTAVLGDIFRHMAEEFAEDEAIRGLLDYLLHLLQRELTELPDSLKQVWDQEIYPSLCKTMAEAESLDVLAEGLTDHLLDLYRRYIAIRESKGQMAMLAEMRQYIEINYANPDLSLAHLSDKFDVNAKYVSQLFKEQFGMKFVDFLVNLRMEEAKRLLLASEDPIQDIAEKVGYTHGISFGRTFKKVVGTTPGDYRKMM</sequence>
<dbReference type="GO" id="GO:0003700">
    <property type="term" value="F:DNA-binding transcription factor activity"/>
    <property type="evidence" value="ECO:0007669"/>
    <property type="project" value="InterPro"/>
</dbReference>
<keyword evidence="4" id="KW-1133">Transmembrane helix</keyword>
<evidence type="ECO:0000313" key="7">
    <source>
        <dbReference type="Proteomes" id="UP000293142"/>
    </source>
</evidence>
<dbReference type="SUPFAM" id="SSF46689">
    <property type="entry name" value="Homeodomain-like"/>
    <property type="match status" value="1"/>
</dbReference>
<keyword evidence="1" id="KW-0805">Transcription regulation</keyword>
<proteinExistence type="predicted"/>
<evidence type="ECO:0000256" key="2">
    <source>
        <dbReference type="ARBA" id="ARBA00023125"/>
    </source>
</evidence>
<dbReference type="PANTHER" id="PTHR43280:SF28">
    <property type="entry name" value="HTH-TYPE TRANSCRIPTIONAL ACTIVATOR RHAS"/>
    <property type="match status" value="1"/>
</dbReference>
<dbReference type="EMBL" id="SIRE01000015">
    <property type="protein sequence ID" value="TBL76047.1"/>
    <property type="molecule type" value="Genomic_DNA"/>
</dbReference>
<keyword evidence="4" id="KW-0812">Transmembrane</keyword>
<comment type="caution">
    <text evidence="6">The sequence shown here is derived from an EMBL/GenBank/DDBJ whole genome shotgun (WGS) entry which is preliminary data.</text>
</comment>
<dbReference type="RefSeq" id="WP_131015392.1">
    <property type="nucleotide sequence ID" value="NZ_SIRE01000015.1"/>
</dbReference>
<dbReference type="InterPro" id="IPR020449">
    <property type="entry name" value="Tscrpt_reg_AraC-type_HTH"/>
</dbReference>
<keyword evidence="3" id="KW-0804">Transcription</keyword>
<evidence type="ECO:0000256" key="1">
    <source>
        <dbReference type="ARBA" id="ARBA00023015"/>
    </source>
</evidence>
<dbReference type="InterPro" id="IPR018062">
    <property type="entry name" value="HTH_AraC-typ_CS"/>
</dbReference>
<dbReference type="SMART" id="SM00342">
    <property type="entry name" value="HTH_ARAC"/>
    <property type="match status" value="1"/>
</dbReference>
<dbReference type="PRINTS" id="PR00032">
    <property type="entry name" value="HTHARAC"/>
</dbReference>